<dbReference type="OrthoDB" id="751115at2"/>
<gene>
    <name evidence="1" type="ORF">FLP08_15325</name>
</gene>
<dbReference type="AlphaFoldDB" id="A0A7K1LT38"/>
<protein>
    <submittedName>
        <fullName evidence="1">Uncharacterized protein</fullName>
    </submittedName>
</protein>
<sequence>MNFIKNISDYLKFKFYWKFPDAVLAAIILDQEENQVYGRVKKGYAILESLPLPKTGYRYKDIVKVSKTDKVQFYREDKIQEFKSQKIYRKSNIPTFVFGLKLSEYQDYFQLQEKFREFGHKILIPDFKADKIGKWITSYGSSDNLKQVKEILKKFTDSNKNCKIRNIEKA</sequence>
<evidence type="ECO:0000313" key="1">
    <source>
        <dbReference type="EMBL" id="MUP43948.1"/>
    </source>
</evidence>
<name>A0A7K1LT38_9FLAO</name>
<dbReference type="Proteomes" id="UP000460416">
    <property type="component" value="Unassembled WGS sequence"/>
</dbReference>
<accession>A0A7K1LT38</accession>
<proteinExistence type="predicted"/>
<evidence type="ECO:0000313" key="2">
    <source>
        <dbReference type="Proteomes" id="UP000460416"/>
    </source>
</evidence>
<keyword evidence="2" id="KW-1185">Reference proteome</keyword>
<dbReference type="RefSeq" id="WP_156278061.1">
    <property type="nucleotide sequence ID" value="NZ_BAABGI010000014.1"/>
</dbReference>
<dbReference type="EMBL" id="VJVW01000020">
    <property type="protein sequence ID" value="MUP43948.1"/>
    <property type="molecule type" value="Genomic_DNA"/>
</dbReference>
<comment type="caution">
    <text evidence="1">The sequence shown here is derived from an EMBL/GenBank/DDBJ whole genome shotgun (WGS) entry which is preliminary data.</text>
</comment>
<reference evidence="1 2" key="1">
    <citation type="submission" date="2019-07" db="EMBL/GenBank/DDBJ databases">
        <title>Gramella aestuarii sp. nov., isolated from a tidal flat, and emended description of Gramella echinicola.</title>
        <authorList>
            <person name="Liu L."/>
        </authorList>
    </citation>
    <scope>NUCLEOTIDE SEQUENCE [LARGE SCALE GENOMIC DNA]</scope>
    <source>
        <strain evidence="1 2">BS12</strain>
    </source>
</reference>
<organism evidence="1 2">
    <name type="scientific">Christiangramia aestuarii</name>
    <dbReference type="NCBI Taxonomy" id="1028746"/>
    <lineage>
        <taxon>Bacteria</taxon>
        <taxon>Pseudomonadati</taxon>
        <taxon>Bacteroidota</taxon>
        <taxon>Flavobacteriia</taxon>
        <taxon>Flavobacteriales</taxon>
        <taxon>Flavobacteriaceae</taxon>
        <taxon>Christiangramia</taxon>
    </lineage>
</organism>